<dbReference type="AlphaFoldDB" id="A0A8N4F5I9"/>
<evidence type="ECO:0000256" key="5">
    <source>
        <dbReference type="ARBA" id="ARBA00023136"/>
    </source>
</evidence>
<reference evidence="11 12" key="1">
    <citation type="submission" date="2025-04" db="UniProtKB">
        <authorList>
            <consortium name="RefSeq"/>
        </authorList>
    </citation>
    <scope>IDENTIFICATION</scope>
</reference>
<dbReference type="PANTHER" id="PTHR31044:SF25">
    <property type="entry name" value="PLASMODESMATA CALLOSE-BINDING PROTEIN 3"/>
    <property type="match status" value="1"/>
</dbReference>
<dbReference type="FunFam" id="1.20.58.1040:FF:000001">
    <property type="entry name" value="Glucan endo-1,3-beta-glucosidase 4"/>
    <property type="match status" value="1"/>
</dbReference>
<dbReference type="OrthoDB" id="1930814at2759"/>
<evidence type="ECO:0000256" key="6">
    <source>
        <dbReference type="ARBA" id="ARBA00023157"/>
    </source>
</evidence>
<feature type="domain" description="X8" evidence="9">
    <location>
        <begin position="27"/>
        <end position="111"/>
    </location>
</feature>
<dbReference type="GO" id="GO:0098552">
    <property type="term" value="C:side of membrane"/>
    <property type="evidence" value="ECO:0007669"/>
    <property type="project" value="UniProtKB-KW"/>
</dbReference>
<keyword evidence="7" id="KW-0325">Glycoprotein</keyword>
<keyword evidence="2" id="KW-1003">Cell membrane</keyword>
<dbReference type="Pfam" id="PF07983">
    <property type="entry name" value="X8"/>
    <property type="match status" value="1"/>
</dbReference>
<evidence type="ECO:0000256" key="7">
    <source>
        <dbReference type="ARBA" id="ARBA00023180"/>
    </source>
</evidence>
<dbReference type="Gene3D" id="1.20.58.1040">
    <property type="match status" value="1"/>
</dbReference>
<keyword evidence="10" id="KW-1185">Reference proteome</keyword>
<proteinExistence type="predicted"/>
<dbReference type="GO" id="GO:0005886">
    <property type="term" value="C:plasma membrane"/>
    <property type="evidence" value="ECO:0007669"/>
    <property type="project" value="UniProtKB-SubCell"/>
</dbReference>
<name>A0A8N4F5I9_ELAGV</name>
<sequence>MSREEAGTLCCLNPCICIFSREHIYAAWCVCKSDQSSTALQKTLDYACGAGADCNPIQPKGACYNPNTVVAHCSYAVNSYYQRKGQAQHACDFSGAATLTTTDPSTSGCTYPASNGTGTTSGTTPSTFSPPSSTGTGGVLGGGIGPSGNSISTEGSDAGLPSKAWMGSLLLTITFSGMVLWMS</sequence>
<evidence type="ECO:0000313" key="12">
    <source>
        <dbReference type="RefSeq" id="XP_029120845.1"/>
    </source>
</evidence>
<dbReference type="RefSeq" id="XP_029120845.1">
    <property type="nucleotide sequence ID" value="XM_029265012.1"/>
</dbReference>
<keyword evidence="5" id="KW-0472">Membrane</keyword>
<evidence type="ECO:0000256" key="4">
    <source>
        <dbReference type="ARBA" id="ARBA00022729"/>
    </source>
</evidence>
<keyword evidence="3" id="KW-0336">GPI-anchor</keyword>
<evidence type="ECO:0000313" key="10">
    <source>
        <dbReference type="Proteomes" id="UP000504607"/>
    </source>
</evidence>
<dbReference type="InterPro" id="IPR044788">
    <property type="entry name" value="X8_dom_prot"/>
</dbReference>
<evidence type="ECO:0000313" key="11">
    <source>
        <dbReference type="RefSeq" id="XP_029120844.1"/>
    </source>
</evidence>
<gene>
    <name evidence="11 12" type="primary">LOC105046653</name>
</gene>
<evidence type="ECO:0000256" key="1">
    <source>
        <dbReference type="ARBA" id="ARBA00004609"/>
    </source>
</evidence>
<organism evidence="10 12">
    <name type="scientific">Elaeis guineensis var. tenera</name>
    <name type="common">Oil palm</name>
    <dbReference type="NCBI Taxonomy" id="51953"/>
    <lineage>
        <taxon>Eukaryota</taxon>
        <taxon>Viridiplantae</taxon>
        <taxon>Streptophyta</taxon>
        <taxon>Embryophyta</taxon>
        <taxon>Tracheophyta</taxon>
        <taxon>Spermatophyta</taxon>
        <taxon>Magnoliopsida</taxon>
        <taxon>Liliopsida</taxon>
        <taxon>Arecaceae</taxon>
        <taxon>Arecoideae</taxon>
        <taxon>Cocoseae</taxon>
        <taxon>Elaeidinae</taxon>
        <taxon>Elaeis</taxon>
    </lineage>
</organism>
<accession>A0A8N4F5I9</accession>
<dbReference type="InterPro" id="IPR012946">
    <property type="entry name" value="X8"/>
</dbReference>
<dbReference type="Proteomes" id="UP000504607">
    <property type="component" value="Chromosome 6"/>
</dbReference>
<dbReference type="GO" id="GO:0009506">
    <property type="term" value="C:plasmodesma"/>
    <property type="evidence" value="ECO:0007669"/>
    <property type="project" value="UniProtKB-ARBA"/>
</dbReference>
<evidence type="ECO:0000256" key="3">
    <source>
        <dbReference type="ARBA" id="ARBA00022622"/>
    </source>
</evidence>
<dbReference type="RefSeq" id="XP_029120844.1">
    <property type="nucleotide sequence ID" value="XM_029265011.1"/>
</dbReference>
<keyword evidence="3" id="KW-0449">Lipoprotein</keyword>
<keyword evidence="4" id="KW-0732">Signal</keyword>
<feature type="compositionally biased region" description="Low complexity" evidence="8">
    <location>
        <begin position="114"/>
        <end position="134"/>
    </location>
</feature>
<evidence type="ECO:0000259" key="9">
    <source>
        <dbReference type="SMART" id="SM00768"/>
    </source>
</evidence>
<keyword evidence="6" id="KW-1015">Disulfide bond</keyword>
<dbReference type="PANTHER" id="PTHR31044">
    <property type="entry name" value="BETA-1,3 GLUCANASE"/>
    <property type="match status" value="1"/>
</dbReference>
<dbReference type="SMART" id="SM00768">
    <property type="entry name" value="X8"/>
    <property type="match status" value="1"/>
</dbReference>
<feature type="region of interest" description="Disordered" evidence="8">
    <location>
        <begin position="114"/>
        <end position="157"/>
    </location>
</feature>
<comment type="subcellular location">
    <subcellularLocation>
        <location evidence="1">Cell membrane</location>
        <topology evidence="1">Lipid-anchor</topology>
        <topology evidence="1">GPI-anchor</topology>
    </subcellularLocation>
</comment>
<dbReference type="GeneID" id="105046653"/>
<feature type="compositionally biased region" description="Gly residues" evidence="8">
    <location>
        <begin position="135"/>
        <end position="146"/>
    </location>
</feature>
<evidence type="ECO:0000256" key="2">
    <source>
        <dbReference type="ARBA" id="ARBA00022475"/>
    </source>
</evidence>
<evidence type="ECO:0000256" key="8">
    <source>
        <dbReference type="SAM" id="MobiDB-lite"/>
    </source>
</evidence>
<protein>
    <submittedName>
        <fullName evidence="11 12">PLASMODESMATA CALLOSE-BINDING PROTEIN 2 isoform X1</fullName>
    </submittedName>
</protein>